<keyword evidence="2" id="KW-1185">Reference proteome</keyword>
<dbReference type="Gene3D" id="1.25.40.20">
    <property type="entry name" value="Ankyrin repeat-containing domain"/>
    <property type="match status" value="1"/>
</dbReference>
<proteinExistence type="predicted"/>
<dbReference type="Proteomes" id="UP000037904">
    <property type="component" value="Unassembled WGS sequence"/>
</dbReference>
<name>A0A0N0DDJ3_FUSLA</name>
<comment type="caution">
    <text evidence="1">The sequence shown here is derived from an EMBL/GenBank/DDBJ whole genome shotgun (WGS) entry which is preliminary data.</text>
</comment>
<organism evidence="1 2">
    <name type="scientific">Fusarium langsethiae</name>
    <dbReference type="NCBI Taxonomy" id="179993"/>
    <lineage>
        <taxon>Eukaryota</taxon>
        <taxon>Fungi</taxon>
        <taxon>Dikarya</taxon>
        <taxon>Ascomycota</taxon>
        <taxon>Pezizomycotina</taxon>
        <taxon>Sordariomycetes</taxon>
        <taxon>Hypocreomycetidae</taxon>
        <taxon>Hypocreales</taxon>
        <taxon>Nectriaceae</taxon>
        <taxon>Fusarium</taxon>
    </lineage>
</organism>
<protein>
    <recommendedName>
        <fullName evidence="3">Ankyrin repeat protein</fullName>
    </recommendedName>
</protein>
<gene>
    <name evidence="1" type="ORF">FLAG1_07368</name>
</gene>
<dbReference type="AlphaFoldDB" id="A0A0N0DDJ3"/>
<dbReference type="EMBL" id="JXCE01000172">
    <property type="protein sequence ID" value="KPA39767.1"/>
    <property type="molecule type" value="Genomic_DNA"/>
</dbReference>
<reference evidence="1 2" key="1">
    <citation type="submission" date="2015-04" db="EMBL/GenBank/DDBJ databases">
        <title>The draft genome sequence of Fusarium langsethiae, a T-2/HT-2 mycotoxin producer.</title>
        <authorList>
            <person name="Lysoe E."/>
            <person name="Divon H.H."/>
            <person name="Terzi V."/>
            <person name="Orru L."/>
            <person name="Lamontanara A."/>
            <person name="Kolseth A.-K."/>
            <person name="Frandsen R.J."/>
            <person name="Nielsen K."/>
            <person name="Thrane U."/>
        </authorList>
    </citation>
    <scope>NUCLEOTIDE SEQUENCE [LARGE SCALE GENOMIC DNA]</scope>
    <source>
        <strain evidence="1 2">Fl201059</strain>
    </source>
</reference>
<evidence type="ECO:0000313" key="1">
    <source>
        <dbReference type="EMBL" id="KPA39767.1"/>
    </source>
</evidence>
<dbReference type="InterPro" id="IPR036770">
    <property type="entry name" value="Ankyrin_rpt-contain_sf"/>
</dbReference>
<dbReference type="SUPFAM" id="SSF48403">
    <property type="entry name" value="Ankyrin repeat"/>
    <property type="match status" value="1"/>
</dbReference>
<evidence type="ECO:0008006" key="3">
    <source>
        <dbReference type="Google" id="ProtNLM"/>
    </source>
</evidence>
<accession>A0A0N0DDJ3</accession>
<evidence type="ECO:0000313" key="2">
    <source>
        <dbReference type="Proteomes" id="UP000037904"/>
    </source>
</evidence>
<sequence>MDFGGEIDLPYDTLLGDTGLDIDYGEYDETNVLHIAAARGLSRVVNYLIDVRGMEFERFIHGPLHYAMDGNSSPLFRAIDGSIDATTSQRKSQERRAVATVTELIKRGANPSRTRRVEVFCRWKSVTGSEQVLHESPLRRACNLRCFDLCSLLLNNGAHPGTGEIFNPKLVLDSLQQYRMPDDDGVIEFTMNLINRMVPKTTSQSPTDALQHVIYLEPLEELLNFRQHSPSSLFVAYALLRTGVQVPAVVEDVISDRCKLYMITRSSMGALVIYLPFLHSELTHKDEFKCLISVVEEERREGRLFFNCDGRGCLAIPEVCPDYDVEETMKAWRAYANDMENWKRSAL</sequence>